<dbReference type="SUPFAM" id="SSF47240">
    <property type="entry name" value="Ferritin-like"/>
    <property type="match status" value="1"/>
</dbReference>
<reference evidence="2" key="1">
    <citation type="submission" date="2022-11" db="EMBL/GenBank/DDBJ databases">
        <title>Salinimicrobium profundisediminis sp. nov., isolated from deep-sea sediment of the Mariana Trench.</title>
        <authorList>
            <person name="Fu H."/>
        </authorList>
    </citation>
    <scope>NUCLEOTIDE SEQUENCE</scope>
    <source>
        <strain evidence="2">MT39</strain>
    </source>
</reference>
<dbReference type="Gene3D" id="1.20.1260.10">
    <property type="match status" value="1"/>
</dbReference>
<comment type="caution">
    <text evidence="2">The sequence shown here is derived from an EMBL/GenBank/DDBJ whole genome shotgun (WGS) entry which is preliminary data.</text>
</comment>
<gene>
    <name evidence="2" type="ORF">OQ279_03275</name>
</gene>
<dbReference type="InterPro" id="IPR011971">
    <property type="entry name" value="CHP02284"/>
</dbReference>
<proteinExistence type="predicted"/>
<dbReference type="InterPro" id="IPR012347">
    <property type="entry name" value="Ferritin-like"/>
</dbReference>
<protein>
    <submittedName>
        <fullName evidence="2">PA2169 family four-helix-bundle protein</fullName>
    </submittedName>
</protein>
<dbReference type="PIRSF" id="PIRSF029477">
    <property type="entry name" value="UCP029477"/>
    <property type="match status" value="1"/>
</dbReference>
<keyword evidence="3" id="KW-1185">Reference proteome</keyword>
<dbReference type="EMBL" id="JAPJDA010000004">
    <property type="protein sequence ID" value="MCX2837162.1"/>
    <property type="molecule type" value="Genomic_DNA"/>
</dbReference>
<dbReference type="NCBIfam" id="TIGR02284">
    <property type="entry name" value="PA2169 family four-helix-bundle protein"/>
    <property type="match status" value="1"/>
</dbReference>
<dbReference type="Proteomes" id="UP001148482">
    <property type="component" value="Unassembled WGS sequence"/>
</dbReference>
<dbReference type="InterPro" id="IPR009078">
    <property type="entry name" value="Ferritin-like_SF"/>
</dbReference>
<sequence length="149" mass="16962">MNTTKDLASKLNELLEKNYDSEKGFQKAAEDVKSQRLKDFFEAKAKERYDFGHELKTEIKNLGESPDKGTSVSGKAHHAWMDLKAAFSSDNEEAILEETVRGEKVAVEDYNKIIKEDGFAPSTANLLIKQRNAIERTFKQVKDLEETFD</sequence>
<name>A0A9X3CUQ6_9FLAO</name>
<dbReference type="AlphaFoldDB" id="A0A9X3CUQ6"/>
<dbReference type="InterPro" id="IPR016920">
    <property type="entry name" value="UCP029477"/>
</dbReference>
<organism evidence="2 3">
    <name type="scientific">Salinimicrobium profundisediminis</name>
    <dbReference type="NCBI Taxonomy" id="2994553"/>
    <lineage>
        <taxon>Bacteria</taxon>
        <taxon>Pseudomonadati</taxon>
        <taxon>Bacteroidota</taxon>
        <taxon>Flavobacteriia</taxon>
        <taxon>Flavobacteriales</taxon>
        <taxon>Flavobacteriaceae</taxon>
        <taxon>Salinimicrobium</taxon>
    </lineage>
</organism>
<evidence type="ECO:0000313" key="3">
    <source>
        <dbReference type="Proteomes" id="UP001148482"/>
    </source>
</evidence>
<feature type="domain" description="DUF2383" evidence="1">
    <location>
        <begin position="8"/>
        <end position="116"/>
    </location>
</feature>
<dbReference type="Pfam" id="PF09537">
    <property type="entry name" value="DUF2383"/>
    <property type="match status" value="1"/>
</dbReference>
<evidence type="ECO:0000313" key="2">
    <source>
        <dbReference type="EMBL" id="MCX2837162.1"/>
    </source>
</evidence>
<dbReference type="InterPro" id="IPR019052">
    <property type="entry name" value="DUF2383"/>
</dbReference>
<evidence type="ECO:0000259" key="1">
    <source>
        <dbReference type="Pfam" id="PF09537"/>
    </source>
</evidence>
<accession>A0A9X3CUQ6</accession>